<name>A0A3A3FP56_9BURK</name>
<dbReference type="OrthoDB" id="9790815at2"/>
<evidence type="ECO:0000313" key="3">
    <source>
        <dbReference type="EMBL" id="RJF95469.1"/>
    </source>
</evidence>
<dbReference type="Proteomes" id="UP000265955">
    <property type="component" value="Unassembled WGS sequence"/>
</dbReference>
<dbReference type="Pfam" id="PF10282">
    <property type="entry name" value="Lactonase"/>
    <property type="match status" value="1"/>
</dbReference>
<dbReference type="EMBL" id="QYUO01000002">
    <property type="protein sequence ID" value="RJF95469.1"/>
    <property type="molecule type" value="Genomic_DNA"/>
</dbReference>
<dbReference type="Gene3D" id="2.130.10.10">
    <property type="entry name" value="YVTN repeat-like/Quinoprotein amine dehydrogenase"/>
    <property type="match status" value="1"/>
</dbReference>
<reference evidence="4" key="1">
    <citation type="submission" date="2018-09" db="EMBL/GenBank/DDBJ databases">
        <authorList>
            <person name="Zhu H."/>
        </authorList>
    </citation>
    <scope>NUCLEOTIDE SEQUENCE [LARGE SCALE GENOMIC DNA]</scope>
    <source>
        <strain evidence="4">K1R23-30</strain>
    </source>
</reference>
<comment type="similarity">
    <text evidence="1">Belongs to the cycloisomerase 2 family.</text>
</comment>
<dbReference type="AlphaFoldDB" id="A0A3A3FP56"/>
<dbReference type="GO" id="GO:0006006">
    <property type="term" value="P:glucose metabolic process"/>
    <property type="evidence" value="ECO:0007669"/>
    <property type="project" value="UniProtKB-KW"/>
</dbReference>
<dbReference type="InterPro" id="IPR050282">
    <property type="entry name" value="Cycloisomerase_2"/>
</dbReference>
<dbReference type="InterPro" id="IPR011048">
    <property type="entry name" value="Haem_d1_sf"/>
</dbReference>
<evidence type="ECO:0000256" key="1">
    <source>
        <dbReference type="ARBA" id="ARBA00005564"/>
    </source>
</evidence>
<dbReference type="PANTHER" id="PTHR30344:SF1">
    <property type="entry name" value="6-PHOSPHOGLUCONOLACTONASE"/>
    <property type="match status" value="1"/>
</dbReference>
<dbReference type="SUPFAM" id="SSF51004">
    <property type="entry name" value="C-terminal (heme d1) domain of cytochrome cd1-nitrite reductase"/>
    <property type="match status" value="1"/>
</dbReference>
<evidence type="ECO:0000313" key="4">
    <source>
        <dbReference type="Proteomes" id="UP000265955"/>
    </source>
</evidence>
<keyword evidence="2" id="KW-0119">Carbohydrate metabolism</keyword>
<comment type="caution">
    <text evidence="3">The sequence shown here is derived from an EMBL/GenBank/DDBJ whole genome shotgun (WGS) entry which is preliminary data.</text>
</comment>
<dbReference type="GO" id="GO:0017057">
    <property type="term" value="F:6-phosphogluconolactonase activity"/>
    <property type="evidence" value="ECO:0007669"/>
    <property type="project" value="TreeGrafter"/>
</dbReference>
<gene>
    <name evidence="3" type="ORF">D3871_18860</name>
</gene>
<proteinExistence type="inferred from homology"/>
<dbReference type="InterPro" id="IPR015943">
    <property type="entry name" value="WD40/YVTN_repeat-like_dom_sf"/>
</dbReference>
<keyword evidence="2" id="KW-0313">Glucose metabolism</keyword>
<sequence>MYAYVGSRTTRQRNAQGNGVNVYAIDAESGKWTHLQLVGDLVNPSFLALGRDHQTLYTVHGDMDAVSALAIDAKTGLLRFLNQQSTGGSNPVHLVTDPANRLLIVANYATGSIATLPLSQDGSLEPLNSLIEVIGPPGPHKTQQTSPHPHQAAFDPSGRYVVVPDKGVDTLFVFRFEPDSGNLVPEPLSQVKARSGAGPRHIAFHPTLPYAYVMNELDSSVTAYRFDADSGRLTPLQIIPTIPSNYFGDNTGAAITVSSSGRFLYASNRGHDSILQFSVDEGTGELTQIGWTGSQGICPRFMCLDPDGLFMYVANESSHTIVQFHIHQETGHLAPSGQVIGTGSPVSIVFATPNPGR</sequence>
<accession>A0A3A3FP56</accession>
<protein>
    <submittedName>
        <fullName evidence="3">Lactonase family protein</fullName>
    </submittedName>
</protein>
<evidence type="ECO:0000256" key="2">
    <source>
        <dbReference type="ARBA" id="ARBA00022526"/>
    </source>
</evidence>
<dbReference type="InterPro" id="IPR019405">
    <property type="entry name" value="Lactonase_7-beta_prop"/>
</dbReference>
<dbReference type="GO" id="GO:0005829">
    <property type="term" value="C:cytosol"/>
    <property type="evidence" value="ECO:0007669"/>
    <property type="project" value="TreeGrafter"/>
</dbReference>
<organism evidence="3 4">
    <name type="scientific">Noviherbaspirillum saxi</name>
    <dbReference type="NCBI Taxonomy" id="2320863"/>
    <lineage>
        <taxon>Bacteria</taxon>
        <taxon>Pseudomonadati</taxon>
        <taxon>Pseudomonadota</taxon>
        <taxon>Betaproteobacteria</taxon>
        <taxon>Burkholderiales</taxon>
        <taxon>Oxalobacteraceae</taxon>
        <taxon>Noviherbaspirillum</taxon>
    </lineage>
</organism>
<keyword evidence="4" id="KW-1185">Reference proteome</keyword>
<dbReference type="PANTHER" id="PTHR30344">
    <property type="entry name" value="6-PHOSPHOGLUCONOLACTONASE-RELATED"/>
    <property type="match status" value="1"/>
</dbReference>